<evidence type="ECO:0000256" key="6">
    <source>
        <dbReference type="SAM" id="Phobius"/>
    </source>
</evidence>
<accession>A0A090D192</accession>
<dbReference type="Pfam" id="PF01594">
    <property type="entry name" value="AI-2E_transport"/>
    <property type="match status" value="1"/>
</dbReference>
<proteinExistence type="inferred from homology"/>
<dbReference type="RefSeq" id="WP_041018684.1">
    <property type="nucleotide sequence ID" value="NZ_CCEJ010000013.1"/>
</dbReference>
<dbReference type="eggNOG" id="COG0628">
    <property type="taxonomic scope" value="Bacteria"/>
</dbReference>
<feature type="transmembrane region" description="Helical" evidence="6">
    <location>
        <begin position="60"/>
        <end position="82"/>
    </location>
</feature>
<sequence length="353" mass="39604">MGSLATFFYSFLTVALVFYTLSVGKDLFIPIFIAIVIWFLLASLAGAIQKVRFYHYKINYPLAITLALFMGGYGLWLTYLLMVENISQVIEAGPFYQERFNHLHEALMTKLNIQKPPALSDLIGSFSVVDIASGVAQMLTTFASNLGVIFLYVIFMLMETGSFDEKLKALIPNKEKRQDVQKLVARITKQIQSYIWIKTIVSIATALISYFVLWAVGVDFAAFWAFIIFILNYIPTIGAIIATILPCMLTLVQFESLTPFLIVTCTLISIHFIIGNIIEPKLIGRSINLSGLVILFSLAVWGHIWGMVGLFLSIPITVITSLILANFPKTRFLSILLSENGEIYEEENNHLSL</sequence>
<feature type="transmembrane region" description="Helical" evidence="6">
    <location>
        <begin position="222"/>
        <end position="245"/>
    </location>
</feature>
<reference evidence="7" key="2">
    <citation type="submission" date="2014-09" db="EMBL/GenBank/DDBJ databases">
        <title>Criblamydia sequanensis harbors a mega-plasmid encoding arsenite resistance.</title>
        <authorList>
            <person name="Bertelli C."/>
            <person name="Goesmann A."/>
            <person name="Greub G."/>
        </authorList>
    </citation>
    <scope>NUCLEOTIDE SEQUENCE [LARGE SCALE GENOMIC DNA]</scope>
    <source>
        <strain evidence="7">CRIB-18</strain>
    </source>
</reference>
<comment type="subcellular location">
    <subcellularLocation>
        <location evidence="1">Membrane</location>
        <topology evidence="1">Multi-pass membrane protein</topology>
    </subcellularLocation>
</comment>
<evidence type="ECO:0000256" key="5">
    <source>
        <dbReference type="ARBA" id="ARBA00023136"/>
    </source>
</evidence>
<feature type="transmembrane region" description="Helical" evidence="6">
    <location>
        <begin position="27"/>
        <end position="48"/>
    </location>
</feature>
<dbReference type="AlphaFoldDB" id="A0A090D192"/>
<dbReference type="EMBL" id="CCEJ010000013">
    <property type="protein sequence ID" value="CDR35136.1"/>
    <property type="molecule type" value="Genomic_DNA"/>
</dbReference>
<dbReference type="Proteomes" id="UP000031552">
    <property type="component" value="Unassembled WGS sequence"/>
</dbReference>
<evidence type="ECO:0000256" key="3">
    <source>
        <dbReference type="ARBA" id="ARBA00022692"/>
    </source>
</evidence>
<protein>
    <submittedName>
        <fullName evidence="7">Conserved putative membrane protein</fullName>
    </submittedName>
</protein>
<feature type="transmembrane region" description="Helical" evidence="6">
    <location>
        <begin position="298"/>
        <end position="325"/>
    </location>
</feature>
<evidence type="ECO:0000256" key="2">
    <source>
        <dbReference type="ARBA" id="ARBA00009773"/>
    </source>
</evidence>
<dbReference type="OrthoDB" id="9793390at2"/>
<feature type="transmembrane region" description="Helical" evidence="6">
    <location>
        <begin position="195"/>
        <end position="216"/>
    </location>
</feature>
<comment type="caution">
    <text evidence="7">The sequence shown here is derived from an EMBL/GenBank/DDBJ whole genome shotgun (WGS) entry which is preliminary data.</text>
</comment>
<dbReference type="PANTHER" id="PTHR21716:SF64">
    <property type="entry name" value="AI-2 TRANSPORT PROTEIN TQSA"/>
    <property type="match status" value="1"/>
</dbReference>
<organism evidence="7 8">
    <name type="scientific">Candidatus Criblamydia sequanensis CRIB-18</name>
    <dbReference type="NCBI Taxonomy" id="1437425"/>
    <lineage>
        <taxon>Bacteria</taxon>
        <taxon>Pseudomonadati</taxon>
        <taxon>Chlamydiota</taxon>
        <taxon>Chlamydiia</taxon>
        <taxon>Parachlamydiales</taxon>
        <taxon>Candidatus Criblamydiaceae</taxon>
        <taxon>Candidatus Criblamydia</taxon>
    </lineage>
</organism>
<gene>
    <name evidence="7" type="ORF">CSEC_2330</name>
</gene>
<name>A0A090D192_9BACT</name>
<comment type="similarity">
    <text evidence="2">Belongs to the autoinducer-2 exporter (AI-2E) (TC 2.A.86) family.</text>
</comment>
<keyword evidence="3 6" id="KW-0812">Transmembrane</keyword>
<keyword evidence="5 6" id="KW-0472">Membrane</keyword>
<keyword evidence="4 6" id="KW-1133">Transmembrane helix</keyword>
<evidence type="ECO:0000313" key="8">
    <source>
        <dbReference type="Proteomes" id="UP000031552"/>
    </source>
</evidence>
<feature type="transmembrane region" description="Helical" evidence="6">
    <location>
        <begin position="257"/>
        <end position="278"/>
    </location>
</feature>
<dbReference type="PANTHER" id="PTHR21716">
    <property type="entry name" value="TRANSMEMBRANE PROTEIN"/>
    <property type="match status" value="1"/>
</dbReference>
<dbReference type="GO" id="GO:0016020">
    <property type="term" value="C:membrane"/>
    <property type="evidence" value="ECO:0007669"/>
    <property type="project" value="UniProtKB-SubCell"/>
</dbReference>
<dbReference type="InterPro" id="IPR002549">
    <property type="entry name" value="AI-2E-like"/>
</dbReference>
<feature type="transmembrane region" description="Helical" evidence="6">
    <location>
        <begin position="5"/>
        <end position="21"/>
    </location>
</feature>
<evidence type="ECO:0000313" key="7">
    <source>
        <dbReference type="EMBL" id="CDR35136.1"/>
    </source>
</evidence>
<dbReference type="GO" id="GO:0055085">
    <property type="term" value="P:transmembrane transport"/>
    <property type="evidence" value="ECO:0007669"/>
    <property type="project" value="TreeGrafter"/>
</dbReference>
<reference evidence="7" key="1">
    <citation type="submission" date="2013-12" db="EMBL/GenBank/DDBJ databases">
        <authorList>
            <person name="Linke B."/>
        </authorList>
    </citation>
    <scope>NUCLEOTIDE SEQUENCE [LARGE SCALE GENOMIC DNA]</scope>
    <source>
        <strain evidence="7">CRIB-18</strain>
    </source>
</reference>
<evidence type="ECO:0000256" key="4">
    <source>
        <dbReference type="ARBA" id="ARBA00022989"/>
    </source>
</evidence>
<keyword evidence="8" id="KW-1185">Reference proteome</keyword>
<evidence type="ECO:0000256" key="1">
    <source>
        <dbReference type="ARBA" id="ARBA00004141"/>
    </source>
</evidence>
<feature type="transmembrane region" description="Helical" evidence="6">
    <location>
        <begin position="135"/>
        <end position="158"/>
    </location>
</feature>